<evidence type="ECO:0000313" key="2">
    <source>
        <dbReference type="EMBL" id="MBB5844087.1"/>
    </source>
</evidence>
<evidence type="ECO:0000313" key="3">
    <source>
        <dbReference type="Proteomes" id="UP000536685"/>
    </source>
</evidence>
<comment type="caution">
    <text evidence="2">The sequence shown here is derived from an EMBL/GenBank/DDBJ whole genome shotgun (WGS) entry which is preliminary data.</text>
</comment>
<accession>A0A841ALI5</accession>
<evidence type="ECO:0000256" key="1">
    <source>
        <dbReference type="ARBA" id="ARBA00006479"/>
    </source>
</evidence>
<dbReference type="Proteomes" id="UP000536685">
    <property type="component" value="Unassembled WGS sequence"/>
</dbReference>
<organism evidence="2 3">
    <name type="scientific">Conyzicola lurida</name>
    <dbReference type="NCBI Taxonomy" id="1172621"/>
    <lineage>
        <taxon>Bacteria</taxon>
        <taxon>Bacillati</taxon>
        <taxon>Actinomycetota</taxon>
        <taxon>Actinomycetes</taxon>
        <taxon>Micrococcales</taxon>
        <taxon>Microbacteriaceae</taxon>
        <taxon>Conyzicola</taxon>
    </lineage>
</organism>
<comment type="similarity">
    <text evidence="1">Belongs to the ROK (NagC/XylR) family.</text>
</comment>
<keyword evidence="3" id="KW-1185">Reference proteome</keyword>
<dbReference type="InterPro" id="IPR000600">
    <property type="entry name" value="ROK"/>
</dbReference>
<dbReference type="PANTHER" id="PTHR18964">
    <property type="entry name" value="ROK (REPRESSOR, ORF, KINASE) FAMILY"/>
    <property type="match status" value="1"/>
</dbReference>
<dbReference type="InterPro" id="IPR036390">
    <property type="entry name" value="WH_DNA-bd_sf"/>
</dbReference>
<reference evidence="2 3" key="1">
    <citation type="submission" date="2020-08" db="EMBL/GenBank/DDBJ databases">
        <title>Sequencing the genomes of 1000 actinobacteria strains.</title>
        <authorList>
            <person name="Klenk H.-P."/>
        </authorList>
    </citation>
    <scope>NUCLEOTIDE SEQUENCE [LARGE SCALE GENOMIC DNA]</scope>
    <source>
        <strain evidence="2 3">DSM 105784</strain>
    </source>
</reference>
<dbReference type="GO" id="GO:0016301">
    <property type="term" value="F:kinase activity"/>
    <property type="evidence" value="ECO:0007669"/>
    <property type="project" value="UniProtKB-KW"/>
</dbReference>
<keyword evidence="2" id="KW-0418">Kinase</keyword>
<sequence length="382" mass="39978">MAIESARATAREVVKNGPLSRSEVARRLDLSPASLTRLAKPLVDSGLLVEGEPQADPVHGRIARPLDVSTELRFLGVKVNLDVLYAVVTNARAEIVERATLPLTSTDPESVAAAIAEIAGSLAAHETVESMGVALGGHSLDGQTVGVSRSLDWHDVPLASTVAAATGLRTVVENDVLSLTQAQHWFGMGRGHTDFALITVGLGIGCALVIHDRVVRREDPNTPTAGHFVIDRTGPLCVDGHRGCAMAYLSSGSICQSVSMGLGRVVGYDEVLALASANDPVASRVVTESAEALGRLISSVSMLTGIQDVLLSGEGIALATTAPDAVAAGIAVDRPVWARPIATRIEPMDFYEWARGGAVVAIQDYLDTYPVEFAPARKAATA</sequence>
<dbReference type="AlphaFoldDB" id="A0A841ALI5"/>
<dbReference type="PANTHER" id="PTHR18964:SF149">
    <property type="entry name" value="BIFUNCTIONAL UDP-N-ACETYLGLUCOSAMINE 2-EPIMERASE_N-ACETYLMANNOSAMINE KINASE"/>
    <property type="match status" value="1"/>
</dbReference>
<dbReference type="EMBL" id="JACHMJ010000001">
    <property type="protein sequence ID" value="MBB5844087.1"/>
    <property type="molecule type" value="Genomic_DNA"/>
</dbReference>
<keyword evidence="2" id="KW-0808">Transferase</keyword>
<name>A0A841ALI5_9MICO</name>
<dbReference type="SUPFAM" id="SSF53067">
    <property type="entry name" value="Actin-like ATPase domain"/>
    <property type="match status" value="1"/>
</dbReference>
<dbReference type="InterPro" id="IPR043129">
    <property type="entry name" value="ATPase_NBD"/>
</dbReference>
<dbReference type="Gene3D" id="1.10.10.10">
    <property type="entry name" value="Winged helix-like DNA-binding domain superfamily/Winged helix DNA-binding domain"/>
    <property type="match status" value="1"/>
</dbReference>
<dbReference type="Gene3D" id="3.30.420.40">
    <property type="match status" value="2"/>
</dbReference>
<dbReference type="SUPFAM" id="SSF46785">
    <property type="entry name" value="Winged helix' DNA-binding domain"/>
    <property type="match status" value="1"/>
</dbReference>
<gene>
    <name evidence="2" type="ORF">HD599_002410</name>
</gene>
<dbReference type="Pfam" id="PF00480">
    <property type="entry name" value="ROK"/>
    <property type="match status" value="1"/>
</dbReference>
<dbReference type="InterPro" id="IPR036388">
    <property type="entry name" value="WH-like_DNA-bd_sf"/>
</dbReference>
<proteinExistence type="inferred from homology"/>
<protein>
    <submittedName>
        <fullName evidence="2">Putative NBD/HSP70 family sugar kinase</fullName>
    </submittedName>
</protein>